<dbReference type="PANTHER" id="PTHR15020:SF50">
    <property type="entry name" value="UPF0659 PROTEIN YMR090W"/>
    <property type="match status" value="1"/>
</dbReference>
<protein>
    <submittedName>
        <fullName evidence="2">Oxidoreductase</fullName>
    </submittedName>
</protein>
<dbReference type="AlphaFoldDB" id="M5AFW4"/>
<dbReference type="HOGENOM" id="CLU_025711_6_0_9"/>
<dbReference type="CDD" id="cd05267">
    <property type="entry name" value="SDR_a6"/>
    <property type="match status" value="1"/>
</dbReference>
<gene>
    <name evidence="2" type="ORF">LVISKB_2058</name>
</gene>
<feature type="domain" description="NAD(P)-binding" evidence="1">
    <location>
        <begin position="11"/>
        <end position="193"/>
    </location>
</feature>
<proteinExistence type="predicted"/>
<dbReference type="Gene3D" id="3.40.50.720">
    <property type="entry name" value="NAD(P)-binding Rossmann-like Domain"/>
    <property type="match status" value="1"/>
</dbReference>
<evidence type="ECO:0000313" key="2">
    <source>
        <dbReference type="EMBL" id="BAN07693.1"/>
    </source>
</evidence>
<evidence type="ECO:0000259" key="1">
    <source>
        <dbReference type="Pfam" id="PF13460"/>
    </source>
</evidence>
<dbReference type="Proteomes" id="UP000012042">
    <property type="component" value="Chromosome"/>
</dbReference>
<reference evidence="2 3" key="1">
    <citation type="journal article" date="2013" name="PLoS ONE">
        <title>Genomic Analysis by Deep Sequencing of the Probiotic Lactobacillus brevis KB290 Harboring Nine Plasmids Reveals Genomic Stability.</title>
        <authorList>
            <person name="Fukao M."/>
            <person name="Oshima K."/>
            <person name="Morita H."/>
            <person name="Toh H."/>
            <person name="Suda W."/>
            <person name="Kim S.W."/>
            <person name="Suzuki S."/>
            <person name="Yakabe T."/>
            <person name="Hattori M."/>
            <person name="Yajima N."/>
        </authorList>
    </citation>
    <scope>NUCLEOTIDE SEQUENCE [LARGE SCALE GENOMIC DNA]</scope>
    <source>
        <strain evidence="2 3">KB290</strain>
    </source>
</reference>
<sequence length="216" mass="23295">MLVMTNVLVLGANGKIAKLATVQLLNNPDNQLTLFLRKAQRLAGAAGPRVKVVEGDASQVADLTAAMADIDVVYANLAGRNIEDEAQAVVTAMQASHVQRLIWISTLGIYDEVPGNYGKWNHQMLDGGYLETYAAAAKVIEASDLAYTIIRPAWLTNHDEVSYETTQKGEPFKGTEVSRKSIAALVAKLVTDPTQAVRASLGVNKPNTDGDKPAWY</sequence>
<dbReference type="EMBL" id="AP012167">
    <property type="protein sequence ID" value="BAN07693.1"/>
    <property type="molecule type" value="Genomic_DNA"/>
</dbReference>
<name>M5AFW4_LEVBR</name>
<dbReference type="KEGG" id="lbk:LVISKB_2058"/>
<organism evidence="2 3">
    <name type="scientific">Levilactobacillus brevis KB290</name>
    <dbReference type="NCBI Taxonomy" id="1001583"/>
    <lineage>
        <taxon>Bacteria</taxon>
        <taxon>Bacillati</taxon>
        <taxon>Bacillota</taxon>
        <taxon>Bacilli</taxon>
        <taxon>Lactobacillales</taxon>
        <taxon>Lactobacillaceae</taxon>
        <taxon>Levilactobacillus</taxon>
    </lineage>
</organism>
<dbReference type="Pfam" id="PF13460">
    <property type="entry name" value="NAD_binding_10"/>
    <property type="match status" value="1"/>
</dbReference>
<dbReference type="PATRIC" id="fig|1001583.3.peg.2042"/>
<dbReference type="InterPro" id="IPR016040">
    <property type="entry name" value="NAD(P)-bd_dom"/>
</dbReference>
<dbReference type="PANTHER" id="PTHR15020">
    <property type="entry name" value="FLAVIN REDUCTASE-RELATED"/>
    <property type="match status" value="1"/>
</dbReference>
<dbReference type="SUPFAM" id="SSF51735">
    <property type="entry name" value="NAD(P)-binding Rossmann-fold domains"/>
    <property type="match status" value="1"/>
</dbReference>
<dbReference type="InterPro" id="IPR036291">
    <property type="entry name" value="NAD(P)-bd_dom_sf"/>
</dbReference>
<evidence type="ECO:0000313" key="3">
    <source>
        <dbReference type="Proteomes" id="UP000012042"/>
    </source>
</evidence>
<accession>M5AFW4</accession>